<accession>A0A0U2Y9D9</accession>
<feature type="domain" description="Aldehyde dehydrogenase" evidence="8">
    <location>
        <begin position="66"/>
        <end position="513"/>
    </location>
</feature>
<gene>
    <name evidence="9" type="ORF">ATY89_05460</name>
    <name evidence="10" type="ORF">ATZ20_08480</name>
</gene>
<dbReference type="Gene3D" id="3.40.605.10">
    <property type="entry name" value="Aldehyde Dehydrogenase, Chain A, domain 1"/>
    <property type="match status" value="1"/>
</dbReference>
<dbReference type="GO" id="GO:0009898">
    <property type="term" value="C:cytoplasmic side of plasma membrane"/>
    <property type="evidence" value="ECO:0007669"/>
    <property type="project" value="TreeGrafter"/>
</dbReference>
<protein>
    <recommendedName>
        <fullName evidence="2">L-glutamate gamma-semialdehyde dehydrogenase</fullName>
        <ecNumber evidence="2">1.2.1.88</ecNumber>
    </recommendedName>
</protein>
<evidence type="ECO:0000256" key="4">
    <source>
        <dbReference type="ARBA" id="ARBA00023027"/>
    </source>
</evidence>
<dbReference type="EC" id="1.2.1.88" evidence="2"/>
<evidence type="ECO:0000256" key="5">
    <source>
        <dbReference type="ARBA" id="ARBA00048142"/>
    </source>
</evidence>
<dbReference type="EMBL" id="CP013695">
    <property type="protein sequence ID" value="ALU32177.1"/>
    <property type="molecule type" value="Genomic_DNA"/>
</dbReference>
<dbReference type="PANTHER" id="PTHR42862:SF1">
    <property type="entry name" value="DELTA-1-PYRROLINE-5-CARBOXYLATE DEHYDROGENASE 2, ISOFORM A-RELATED"/>
    <property type="match status" value="1"/>
</dbReference>
<dbReference type="PaxDb" id="1435377-SUSAZ_00835"/>
<evidence type="ECO:0000256" key="7">
    <source>
        <dbReference type="RuleBase" id="RU003345"/>
    </source>
</evidence>
<evidence type="ECO:0000313" key="10">
    <source>
        <dbReference type="EMBL" id="ALU32177.1"/>
    </source>
</evidence>
<comment type="similarity">
    <text evidence="7">Belongs to the aldehyde dehydrogenase family.</text>
</comment>
<comment type="pathway">
    <text evidence="1">Amino-acid degradation; L-proline degradation into L-glutamate; L-glutamate from L-proline: step 2/2.</text>
</comment>
<dbReference type="Proteomes" id="UP000065473">
    <property type="component" value="Chromosome"/>
</dbReference>
<evidence type="ECO:0000313" key="9">
    <source>
        <dbReference type="EMBL" id="ALU29448.1"/>
    </source>
</evidence>
<reference evidence="11 12" key="1">
    <citation type="submission" date="2015-12" db="EMBL/GenBank/DDBJ databases">
        <title>A stable core within a dynamic pangenome in Sulfolobus acidocaldarius.</title>
        <authorList>
            <person name="Anderson R."/>
            <person name="Kouris A."/>
            <person name="Seward C."/>
            <person name="Campbell K."/>
            <person name="Whitaker R."/>
        </authorList>
    </citation>
    <scope>NUCLEOTIDE SEQUENCE [LARGE SCALE GENOMIC DNA]</scope>
    <source>
        <strain evidence="9 12">GG12-C01-09</strain>
        <strain evidence="10 11">NG05B_CO5_07</strain>
    </source>
</reference>
<evidence type="ECO:0000256" key="2">
    <source>
        <dbReference type="ARBA" id="ARBA00012884"/>
    </source>
</evidence>
<proteinExistence type="inferred from homology"/>
<dbReference type="InterPro" id="IPR016162">
    <property type="entry name" value="Ald_DH_N"/>
</dbReference>
<dbReference type="PROSITE" id="PS00070">
    <property type="entry name" value="ALDEHYDE_DEHYDR_CYS"/>
    <property type="match status" value="1"/>
</dbReference>
<evidence type="ECO:0000313" key="11">
    <source>
        <dbReference type="Proteomes" id="UP000060043"/>
    </source>
</evidence>
<dbReference type="InterPro" id="IPR016161">
    <property type="entry name" value="Ald_DH/histidinol_DH"/>
</dbReference>
<dbReference type="EMBL" id="CP013694">
    <property type="protein sequence ID" value="ALU29448.1"/>
    <property type="molecule type" value="Genomic_DNA"/>
</dbReference>
<dbReference type="InterPro" id="IPR050485">
    <property type="entry name" value="Proline_metab_enzyme"/>
</dbReference>
<sequence length="521" mass="58382">MAFVNERTYQKYLEEGREEEFHKEFDKAVNELSSGIGKEYPLIIGKREIRTNEKIIVTVSFNSDLRLGIFQKATENELNEAIETAENAYKEWQYSDWKDRVEIAMRAAELMARHKFALAATITFENGKNRYEAMAEVDETIDYLRYYAYLLEENRGYIREMESRIYKNEKGYSVMRPYGTWFVVSPFNFPLAITATMTLGSVLTGNTAIVKPSSDTPLSAYNLIQILRRAGLPDGVVNYLTGKGSEIVTPALKSKRIAGLAFTGSKDVGHKLAKDFLDVDTRPIVMELGGKNAVIVTDKANIDKAVEGVFRGAFGFGGQKCSASSRIYVETNVYDTFLNKLVNRTKEAIIGDPTKKETFLGPLINSDAVSKYVKFVEEAKKGGGEILYGGEVIDVKRRLVKPTIVSNLPLSHWLWKTELFVPIILVTKIGSLEEGVKLANDVEYGLTAGIFSEDQKEIEYFFNKIEAGVVYANRMVGATTGAMPGVQPFGGWKHSGWTGKNAGGPYYLLSFMREQARTMYT</sequence>
<name>A0A0U2Y9D9_9CREN</name>
<dbReference type="GO" id="GO:0003842">
    <property type="term" value="F:L-glutamate gamma-semialdehyde dehydrogenase activity"/>
    <property type="evidence" value="ECO:0007669"/>
    <property type="project" value="UniProtKB-EC"/>
</dbReference>
<dbReference type="OMA" id="FAGIHFT"/>
<evidence type="ECO:0000259" key="8">
    <source>
        <dbReference type="Pfam" id="PF00171"/>
    </source>
</evidence>
<evidence type="ECO:0000256" key="3">
    <source>
        <dbReference type="ARBA" id="ARBA00023002"/>
    </source>
</evidence>
<dbReference type="PANTHER" id="PTHR42862">
    <property type="entry name" value="DELTA-1-PYRROLINE-5-CARBOXYLATE DEHYDROGENASE 1, ISOFORM A-RELATED"/>
    <property type="match status" value="1"/>
</dbReference>
<keyword evidence="3 7" id="KW-0560">Oxidoreductase</keyword>
<dbReference type="STRING" id="1435377.SUSAZ_00835"/>
<dbReference type="InterPro" id="IPR015590">
    <property type="entry name" value="Aldehyde_DH_dom"/>
</dbReference>
<dbReference type="InterPro" id="IPR016163">
    <property type="entry name" value="Ald_DH_C"/>
</dbReference>
<dbReference type="GO" id="GO:0010133">
    <property type="term" value="P:L-proline catabolic process to L-glutamate"/>
    <property type="evidence" value="ECO:0007669"/>
    <property type="project" value="TreeGrafter"/>
</dbReference>
<evidence type="ECO:0000313" key="12">
    <source>
        <dbReference type="Proteomes" id="UP000065473"/>
    </source>
</evidence>
<dbReference type="Proteomes" id="UP000060043">
    <property type="component" value="Chromosome"/>
</dbReference>
<dbReference type="InterPro" id="IPR016160">
    <property type="entry name" value="Ald_DH_CS_CYS"/>
</dbReference>
<dbReference type="AlphaFoldDB" id="A0A0U2Y9D9"/>
<organism evidence="10 11">
    <name type="scientific">Sulfolobus acidocaldarius</name>
    <dbReference type="NCBI Taxonomy" id="2285"/>
    <lineage>
        <taxon>Archaea</taxon>
        <taxon>Thermoproteota</taxon>
        <taxon>Thermoprotei</taxon>
        <taxon>Sulfolobales</taxon>
        <taxon>Sulfolobaceae</taxon>
        <taxon>Sulfolobus</taxon>
    </lineage>
</organism>
<feature type="active site" evidence="6">
    <location>
        <position position="287"/>
    </location>
</feature>
<dbReference type="RefSeq" id="WP_011277087.1">
    <property type="nucleotide sequence ID" value="NZ_CP013694.1"/>
</dbReference>
<keyword evidence="4" id="KW-0520">NAD</keyword>
<dbReference type="PROSITE" id="PS00687">
    <property type="entry name" value="ALDEHYDE_DEHYDR_GLU"/>
    <property type="match status" value="1"/>
</dbReference>
<dbReference type="SUPFAM" id="SSF53720">
    <property type="entry name" value="ALDH-like"/>
    <property type="match status" value="1"/>
</dbReference>
<dbReference type="Gene3D" id="3.40.309.10">
    <property type="entry name" value="Aldehyde Dehydrogenase, Chain A, domain 2"/>
    <property type="match status" value="1"/>
</dbReference>
<dbReference type="GeneID" id="14550694"/>
<dbReference type="FunFam" id="3.40.309.10:FF:000005">
    <property type="entry name" value="1-pyrroline-5-carboxylate dehydrogenase 1"/>
    <property type="match status" value="1"/>
</dbReference>
<dbReference type="Pfam" id="PF00171">
    <property type="entry name" value="Aldedh"/>
    <property type="match status" value="1"/>
</dbReference>
<evidence type="ECO:0000256" key="6">
    <source>
        <dbReference type="PROSITE-ProRule" id="PRU10007"/>
    </source>
</evidence>
<evidence type="ECO:0000256" key="1">
    <source>
        <dbReference type="ARBA" id="ARBA00004786"/>
    </source>
</evidence>
<comment type="catalytic activity">
    <reaction evidence="5">
        <text>L-glutamate 5-semialdehyde + NAD(+) + H2O = L-glutamate + NADH + 2 H(+)</text>
        <dbReference type="Rhea" id="RHEA:30235"/>
        <dbReference type="ChEBI" id="CHEBI:15377"/>
        <dbReference type="ChEBI" id="CHEBI:15378"/>
        <dbReference type="ChEBI" id="CHEBI:29985"/>
        <dbReference type="ChEBI" id="CHEBI:57540"/>
        <dbReference type="ChEBI" id="CHEBI:57945"/>
        <dbReference type="ChEBI" id="CHEBI:58066"/>
        <dbReference type="EC" id="1.2.1.88"/>
    </reaction>
</comment>
<dbReference type="OrthoDB" id="6342at2157"/>
<dbReference type="InterPro" id="IPR029510">
    <property type="entry name" value="Ald_DH_CS_GLU"/>
</dbReference>